<feature type="region of interest" description="Disordered" evidence="1">
    <location>
        <begin position="629"/>
        <end position="726"/>
    </location>
</feature>
<dbReference type="SUPFAM" id="SSF57756">
    <property type="entry name" value="Retrovirus zinc finger-like domains"/>
    <property type="match status" value="1"/>
</dbReference>
<proteinExistence type="predicted"/>
<name>A0ABP0RLX1_9DINO</name>
<feature type="compositionally biased region" description="Basic residues" evidence="1">
    <location>
        <begin position="225"/>
        <end position="239"/>
    </location>
</feature>
<feature type="compositionally biased region" description="Acidic residues" evidence="1">
    <location>
        <begin position="785"/>
        <end position="799"/>
    </location>
</feature>
<feature type="compositionally biased region" description="Low complexity" evidence="1">
    <location>
        <begin position="79"/>
        <end position="92"/>
    </location>
</feature>
<gene>
    <name evidence="2" type="ORF">SCF082_LOCUS47509</name>
</gene>
<dbReference type="EMBL" id="CAXAMM010041880">
    <property type="protein sequence ID" value="CAK9101613.1"/>
    <property type="molecule type" value="Genomic_DNA"/>
</dbReference>
<protein>
    <submittedName>
        <fullName evidence="2">DNA (Cytosine-5)-methyltransferase 3A</fullName>
    </submittedName>
</protein>
<dbReference type="InterPro" id="IPR036875">
    <property type="entry name" value="Znf_CCHC_sf"/>
</dbReference>
<feature type="non-terminal residue" evidence="2">
    <location>
        <position position="1"/>
    </location>
</feature>
<evidence type="ECO:0000313" key="2">
    <source>
        <dbReference type="EMBL" id="CAK9101613.1"/>
    </source>
</evidence>
<keyword evidence="3" id="KW-1185">Reference proteome</keyword>
<sequence length="799" mass="88401">FRLLERRLMDGKVPSYPEEARVIKLLDGLRLDERSTSALLLAAGNRYEMSRILEAIKMQYPAGMTITGLPLPRSGLSKRSTSSTASTAASSTRRSRRAWHTTHSVEDAGLEDWPSEWPNEIYENYETKIDDVPDGETGDQVTFDPIPEYPDMEYDEEEFAAPQSDWNAPEEYHEEPTDEIDELSQVVEALTVTSRRLADLTKSRGYFQPKGKGKSSGKSSGKTPPKGKGKNKGKSKGKGKGPLNSTSKGKPGITPTRANFDQQKKRIEGSLCLACGSATHWLRDCPNVSTHSAQITSSGVLLDPHGNAMASSYMVAAQENKSAFCLPSLCEHLPPHTGNYYEDYDVGILPNPKIMLQYVDVDAAVMIADTGCQRQVAGRAWHEKRCHEIEPLFAIPFKEFCKFAFGPNEGVPSTQRLAYPAGLGGGLVVLGISEVEVNAPALFSRVVTLQSELMSGRHLLLSGLNCHNQISCLMLGRPMVFRSSPCDYHELTNPRVLHHMQSRPRSQSSAPPSGLRLWRQLLSQLLEFIYTIKQMVLNYAATSMRPSMKDRVLALWFPPQTATTMLSSATALQLKSNHQKNHYPKDPARCTHPLGVRNYGAAGRKMTICDLCGMRWVVHPQTEALVPCRPKASPTAQTPLEVPKGVPGPASKAKAKSKPIKDTWAGSSAGSEQWHSPHRQPYTSPATQPKSRGAAHRPMPPQGISPPTMTWHRMTSGSQDSMSVDSSWAVPTARSLRERDQYLEEETYHYGMTHEGGEFAGMYYDNSDLLGEDSHDQDNYYPDGFPEELLEEDEGNGLL</sequence>
<feature type="region of interest" description="Disordered" evidence="1">
    <location>
        <begin position="768"/>
        <end position="799"/>
    </location>
</feature>
<feature type="compositionally biased region" description="Polar residues" evidence="1">
    <location>
        <begin position="681"/>
        <end position="690"/>
    </location>
</feature>
<feature type="region of interest" description="Disordered" evidence="1">
    <location>
        <begin position="71"/>
        <end position="101"/>
    </location>
</feature>
<feature type="region of interest" description="Disordered" evidence="1">
    <location>
        <begin position="129"/>
        <end position="179"/>
    </location>
</feature>
<feature type="compositionally biased region" description="Acidic residues" evidence="1">
    <location>
        <begin position="150"/>
        <end position="159"/>
    </location>
</feature>
<dbReference type="Proteomes" id="UP001642464">
    <property type="component" value="Unassembled WGS sequence"/>
</dbReference>
<feature type="compositionally biased region" description="Low complexity" evidence="1">
    <location>
        <begin position="716"/>
        <end position="726"/>
    </location>
</feature>
<feature type="compositionally biased region" description="Low complexity" evidence="1">
    <location>
        <begin position="643"/>
        <end position="652"/>
    </location>
</feature>
<comment type="caution">
    <text evidence="2">The sequence shown here is derived from an EMBL/GenBank/DDBJ whole genome shotgun (WGS) entry which is preliminary data.</text>
</comment>
<evidence type="ECO:0000256" key="1">
    <source>
        <dbReference type="SAM" id="MobiDB-lite"/>
    </source>
</evidence>
<evidence type="ECO:0000313" key="3">
    <source>
        <dbReference type="Proteomes" id="UP001642464"/>
    </source>
</evidence>
<accession>A0ABP0RLX1</accession>
<reference evidence="2 3" key="1">
    <citation type="submission" date="2024-02" db="EMBL/GenBank/DDBJ databases">
        <authorList>
            <person name="Chen Y."/>
            <person name="Shah S."/>
            <person name="Dougan E. K."/>
            <person name="Thang M."/>
            <person name="Chan C."/>
        </authorList>
    </citation>
    <scope>NUCLEOTIDE SEQUENCE [LARGE SCALE GENOMIC DNA]</scope>
</reference>
<feature type="region of interest" description="Disordered" evidence="1">
    <location>
        <begin position="201"/>
        <end position="257"/>
    </location>
</feature>
<feature type="compositionally biased region" description="Polar residues" evidence="1">
    <location>
        <begin position="665"/>
        <end position="674"/>
    </location>
</feature>
<organism evidence="2 3">
    <name type="scientific">Durusdinium trenchii</name>
    <dbReference type="NCBI Taxonomy" id="1381693"/>
    <lineage>
        <taxon>Eukaryota</taxon>
        <taxon>Sar</taxon>
        <taxon>Alveolata</taxon>
        <taxon>Dinophyceae</taxon>
        <taxon>Suessiales</taxon>
        <taxon>Symbiodiniaceae</taxon>
        <taxon>Durusdinium</taxon>
    </lineage>
</organism>